<dbReference type="OrthoDB" id="10458431at2759"/>
<dbReference type="EMBL" id="KQ234410">
    <property type="protein sequence ID" value="KMZ77360.1"/>
    <property type="molecule type" value="Genomic_DNA"/>
</dbReference>
<feature type="compositionally biased region" description="Polar residues" evidence="1">
    <location>
        <begin position="190"/>
        <end position="226"/>
    </location>
</feature>
<evidence type="ECO:0000313" key="2">
    <source>
        <dbReference type="EMBL" id="KMZ77360.1"/>
    </source>
</evidence>
<proteinExistence type="predicted"/>
<feature type="compositionally biased region" description="Low complexity" evidence="1">
    <location>
        <begin position="245"/>
        <end position="254"/>
    </location>
</feature>
<feature type="compositionally biased region" description="Basic and acidic residues" evidence="1">
    <location>
        <begin position="227"/>
        <end position="241"/>
    </location>
</feature>
<feature type="compositionally biased region" description="Basic and acidic residues" evidence="1">
    <location>
        <begin position="118"/>
        <end position="134"/>
    </location>
</feature>
<evidence type="ECO:0000256" key="1">
    <source>
        <dbReference type="SAM" id="MobiDB-lite"/>
    </source>
</evidence>
<accession>A0A0J9S3K4</accession>
<evidence type="ECO:0008006" key="4">
    <source>
        <dbReference type="Google" id="ProtNLM"/>
    </source>
</evidence>
<protein>
    <recommendedName>
        <fullName evidence="4">Variable surface protein Vir18</fullName>
    </recommendedName>
</protein>
<organism evidence="2 3">
    <name type="scientific">Plasmodium vivax India VII</name>
    <dbReference type="NCBI Taxonomy" id="1077284"/>
    <lineage>
        <taxon>Eukaryota</taxon>
        <taxon>Sar</taxon>
        <taxon>Alveolata</taxon>
        <taxon>Apicomplexa</taxon>
        <taxon>Aconoidasida</taxon>
        <taxon>Haemosporida</taxon>
        <taxon>Plasmodiidae</taxon>
        <taxon>Plasmodium</taxon>
        <taxon>Plasmodium (Plasmodium)</taxon>
    </lineage>
</organism>
<name>A0A0J9S3K4_PLAVI</name>
<reference evidence="2 3" key="1">
    <citation type="submission" date="2011-08" db="EMBL/GenBank/DDBJ databases">
        <title>The Genome Sequence of Plasmodium vivax India VII.</title>
        <authorList>
            <consortium name="The Broad Institute Genome Sequencing Platform"/>
            <consortium name="The Broad Institute Genome Sequencing Center for Infectious Disease"/>
            <person name="Neafsey D."/>
            <person name="Carlton J."/>
            <person name="Barnwell J."/>
            <person name="Collins W."/>
            <person name="Escalante A."/>
            <person name="Mullikin J."/>
            <person name="Saul A."/>
            <person name="Guigo R."/>
            <person name="Camara F."/>
            <person name="Young S.K."/>
            <person name="Zeng Q."/>
            <person name="Gargeya S."/>
            <person name="Fitzgerald M."/>
            <person name="Haas B."/>
            <person name="Abouelleil A."/>
            <person name="Alvarado L."/>
            <person name="Arachchi H.M."/>
            <person name="Berlin A."/>
            <person name="Brown A."/>
            <person name="Chapman S.B."/>
            <person name="Chen Z."/>
            <person name="Dunbar C."/>
            <person name="Freedman E."/>
            <person name="Gearin G."/>
            <person name="Gellesch M."/>
            <person name="Goldberg J."/>
            <person name="Griggs A."/>
            <person name="Gujja S."/>
            <person name="Heiman D."/>
            <person name="Howarth C."/>
            <person name="Larson L."/>
            <person name="Lui A."/>
            <person name="MacDonald P.J.P."/>
            <person name="Montmayeur A."/>
            <person name="Murphy C."/>
            <person name="Neiman D."/>
            <person name="Pearson M."/>
            <person name="Priest M."/>
            <person name="Roberts A."/>
            <person name="Saif S."/>
            <person name="Shea T."/>
            <person name="Shenoy N."/>
            <person name="Sisk P."/>
            <person name="Stolte C."/>
            <person name="Sykes S."/>
            <person name="Wortman J."/>
            <person name="Nusbaum C."/>
            <person name="Birren B."/>
        </authorList>
    </citation>
    <scope>NUCLEOTIDE SEQUENCE [LARGE SCALE GENOMIC DNA]</scope>
    <source>
        <strain evidence="2 3">India VII</strain>
    </source>
</reference>
<evidence type="ECO:0000313" key="3">
    <source>
        <dbReference type="Proteomes" id="UP000053562"/>
    </source>
</evidence>
<sequence length="507" mass="54917">MATSRYGMSGTAGNILKRYMENACIVDYHKVKSAIEQQIGVLSTGGPSHFCNKCGPIKTHILAENKKFNSCYLRNSKLLKLIDDEGIKGFIEDCSDYPKCVLNRKRFAKKPVTSEKVTAGKDKQQSRGDSKTSKPGDSTIKGPPGQDQSPIGGKALTNAKPIPHHPDGINASHNAGEAQKGASKQIANLPASSSGRTETQAQKISQSVHSQVTETDSHPSASMHGTSDSEDHLLKPTKLIDLRISTSESGSSSSQIAEDHGVKNQDLGDGASVTEITKIGDPATKGVGTDICSNAPDGKESCDKIAVIRDPAIVPSVDVSIVLDFNLDEYPCSEDDILELFGSESVRGEARGREASSIKVTGNEENGDVLNAVMLNTSTDKDTEVAVLTHSHKFHVTEGVSDLNMCQPTSDMVSTPRCVPSNRAAESAFSLQKVILTEEEKNDDQVSSRPSSHQVDQLNQQNFAQQDRKLHYEQESSLPEDERLGGKHYIIKDIFQHLHLQKNCSLR</sequence>
<gene>
    <name evidence="2" type="ORF">PVIIG_05508</name>
</gene>
<feature type="region of interest" description="Disordered" evidence="1">
    <location>
        <begin position="111"/>
        <end position="269"/>
    </location>
</feature>
<dbReference type="Proteomes" id="UP000053562">
    <property type="component" value="Unassembled WGS sequence"/>
</dbReference>
<dbReference type="AlphaFoldDB" id="A0A0J9S3K4"/>